<gene>
    <name evidence="1" type="ORF">EGH73_08675</name>
</gene>
<evidence type="ECO:0000313" key="2">
    <source>
        <dbReference type="Proteomes" id="UP000267623"/>
    </source>
</evidence>
<evidence type="ECO:0008006" key="3">
    <source>
        <dbReference type="Google" id="ProtNLM"/>
    </source>
</evidence>
<name>A0A3N0X7A1_9FLAO</name>
<organism evidence="1 2">
    <name type="scientific">Epilithonimonas hominis</name>
    <dbReference type="NCBI Taxonomy" id="420404"/>
    <lineage>
        <taxon>Bacteria</taxon>
        <taxon>Pseudomonadati</taxon>
        <taxon>Bacteroidota</taxon>
        <taxon>Flavobacteriia</taxon>
        <taxon>Flavobacteriales</taxon>
        <taxon>Weeksellaceae</taxon>
        <taxon>Chryseobacterium group</taxon>
        <taxon>Epilithonimonas</taxon>
    </lineage>
</organism>
<sequence length="103" mass="12060">MSKIISLKSYSRIHFNRKNVQQLALKIMNATAIQQLNDKLKSLPDTLVQEVEQFIDYLSFKNSQERGITDIPQWQKDLVLDRVNNPQKPVDAFKMLQELEDDL</sequence>
<evidence type="ECO:0000313" key="1">
    <source>
        <dbReference type="EMBL" id="ROI13190.1"/>
    </source>
</evidence>
<reference evidence="2" key="2">
    <citation type="submission" date="2018-11" db="EMBL/GenBank/DDBJ databases">
        <title>Proposal to divide the Flavobacteriaceae and reorganize its genera based on Amino Acid Identity values calculated from whole genome sequences.</title>
        <authorList>
            <person name="Nicholson A.C."/>
            <person name="Gulvik C.A."/>
            <person name="Whitney A.M."/>
            <person name="Humrighouse B.W."/>
            <person name="Bell M."/>
            <person name="Holmes B."/>
            <person name="Steigerwalt A."/>
            <person name="Villarma A."/>
            <person name="Sheth M."/>
            <person name="Batra D."/>
            <person name="Pryor J."/>
            <person name="Bernardet J.-F."/>
            <person name="Hugo C."/>
            <person name="Kampfer P."/>
            <person name="Newman J."/>
            <person name="Mcquiston J."/>
        </authorList>
    </citation>
    <scope>NUCLEOTIDE SEQUENCE [LARGE SCALE GENOMIC DNA]</scope>
    <source>
        <strain evidence="2">DSM 22165</strain>
    </source>
</reference>
<proteinExistence type="predicted"/>
<dbReference type="EMBL" id="RJTU01000061">
    <property type="protein sequence ID" value="ROI13190.1"/>
    <property type="molecule type" value="Genomic_DNA"/>
</dbReference>
<comment type="caution">
    <text evidence="1">The sequence shown here is derived from an EMBL/GenBank/DDBJ whole genome shotgun (WGS) entry which is preliminary data.</text>
</comment>
<dbReference type="Proteomes" id="UP000267623">
    <property type="component" value="Unassembled WGS sequence"/>
</dbReference>
<accession>A0A3N0X7A1</accession>
<reference evidence="2" key="1">
    <citation type="submission" date="2018-11" db="EMBL/GenBank/DDBJ databases">
        <title>Proposal to divide the Flavobacteriaceae and reorganize its genera based on Amino Acid Identity values calculated from whole genome sequences.</title>
        <authorList>
            <person name="Nicholson A.C."/>
            <person name="Gulvik C.A."/>
            <person name="Whitney A.M."/>
            <person name="Humrighouse B.W."/>
            <person name="Bell M."/>
            <person name="Holmes B."/>
            <person name="Steigerwalt A."/>
            <person name="Villarma A."/>
            <person name="Sheth M."/>
            <person name="Batra D."/>
            <person name="Pryor J."/>
            <person name="Bernardet J.-F."/>
            <person name="Hugo C."/>
            <person name="Kampfer P."/>
            <person name="Newman J."/>
            <person name="Mcquiston J.R."/>
        </authorList>
    </citation>
    <scope>NUCLEOTIDE SEQUENCE [LARGE SCALE GENOMIC DNA]</scope>
    <source>
        <strain evidence="2">DSM 22165</strain>
    </source>
</reference>
<protein>
    <recommendedName>
        <fullName evidence="3">DUF2281 domain-containing protein</fullName>
    </recommendedName>
</protein>
<dbReference type="AlphaFoldDB" id="A0A3N0X7A1"/>